<dbReference type="Proteomes" id="UP000076519">
    <property type="component" value="Unassembled WGS sequence"/>
</dbReference>
<name>A0A166JVY1_LACLC</name>
<accession>A0A166JVY1</accession>
<evidence type="ECO:0000313" key="1">
    <source>
        <dbReference type="EMBL" id="KZK06971.1"/>
    </source>
</evidence>
<dbReference type="AlphaFoldDB" id="A0A166JVY1"/>
<organism evidence="1 2">
    <name type="scientific">Lactococcus lactis subsp. cremoris</name>
    <name type="common">Streptococcus cremoris</name>
    <dbReference type="NCBI Taxonomy" id="1359"/>
    <lineage>
        <taxon>Bacteria</taxon>
        <taxon>Bacillati</taxon>
        <taxon>Bacillota</taxon>
        <taxon>Bacilli</taxon>
        <taxon>Lactobacillales</taxon>
        <taxon>Streptococcaceae</taxon>
        <taxon>Lactococcus</taxon>
    </lineage>
</organism>
<proteinExistence type="predicted"/>
<sequence>MYSLLVIFSPDLTDKAVSKIKYLKITYKRLTVLTSAAFDFS</sequence>
<evidence type="ECO:0000313" key="2">
    <source>
        <dbReference type="Proteomes" id="UP000076519"/>
    </source>
</evidence>
<protein>
    <submittedName>
        <fullName evidence="1">Uncharacterized protein</fullName>
    </submittedName>
</protein>
<comment type="caution">
    <text evidence="1">The sequence shown here is derived from an EMBL/GenBank/DDBJ whole genome shotgun (WGS) entry which is preliminary data.</text>
</comment>
<gene>
    <name evidence="1" type="ORF">AB996_1000</name>
</gene>
<reference evidence="1 2" key="1">
    <citation type="submission" date="2015-08" db="EMBL/GenBank/DDBJ databases">
        <title>Draft Genome Sequences of 11 Lactococcus lactis subspecies cremoris strains.</title>
        <authorList>
            <person name="Wels M."/>
            <person name="Backus L."/>
            <person name="Boekhorst J."/>
            <person name="Dijkstra A."/>
            <person name="Beerthuizen M."/>
            <person name="Siezen R."/>
            <person name="Bachmann H."/>
            <person name="Van Hijum S."/>
        </authorList>
    </citation>
    <scope>NUCLEOTIDE SEQUENCE [LARGE SCALE GENOMIC DNA]</scope>
    <source>
        <strain evidence="1 2">KW10</strain>
    </source>
</reference>
<dbReference type="EMBL" id="LIYF01000017">
    <property type="protein sequence ID" value="KZK06971.1"/>
    <property type="molecule type" value="Genomic_DNA"/>
</dbReference>